<dbReference type="EMBL" id="CCAZ020000003">
    <property type="protein sequence ID" value="CEG10556.1"/>
    <property type="molecule type" value="Genomic_DNA"/>
</dbReference>
<comment type="caution">
    <text evidence="1">The sequence shown here is derived from an EMBL/GenBank/DDBJ whole genome shotgun (WGS) entry which is preliminary data.</text>
</comment>
<dbReference type="AlphaFoldDB" id="A0A090MTA3"/>
<sequence>MLAGMSSYPRYALYYMPDRSSELYRFGARTIGYDAFTGKEVAFPPDLLHGQPDWRELTNDPRRYGFHATLKAPFSLRSDMTEADLLAAIEEFSGQGRVIPVIAPVVRSIGSFVAIVPSEPNSDLNALARDCVVGFDGFRAPLTPQDRARRNHDALTPAQREHLGRWGYPYVMDDFRFHMTLTGSLPAPRREVISAMLKTSFLALNVATLVIDKLALLKQEHEHSRFEVVALYDLG</sequence>
<reference evidence="1 2" key="1">
    <citation type="journal article" date="2014" name="Genome Announc.">
        <title>Genome Sequence of Afipia felis Strain 76713, Isolated in Hospital Water Using an Amoeba Co-Culture Procedure.</title>
        <authorList>
            <person name="Benamar S."/>
            <person name="La Scola B."/>
            <person name="Croce O."/>
        </authorList>
    </citation>
    <scope>NUCLEOTIDE SEQUENCE [LARGE SCALE GENOMIC DNA]</scope>
    <source>
        <strain evidence="1 2">76713</strain>
    </source>
</reference>
<dbReference type="NCBIfam" id="TIGR03223">
    <property type="entry name" value="Phn_opern_protn"/>
    <property type="match status" value="1"/>
</dbReference>
<dbReference type="PIRSF" id="PIRSF033328">
    <property type="entry name" value="Phest_Mll4975"/>
    <property type="match status" value="1"/>
</dbReference>
<proteinExistence type="predicted"/>
<evidence type="ECO:0000313" key="1">
    <source>
        <dbReference type="EMBL" id="CEG10556.1"/>
    </source>
</evidence>
<dbReference type="Proteomes" id="UP000035762">
    <property type="component" value="Unassembled WGS sequence"/>
</dbReference>
<protein>
    <submittedName>
        <fullName evidence="1">Phosphonate metabolism protein</fullName>
    </submittedName>
</protein>
<dbReference type="STRING" id="1035.BN961_03996"/>
<dbReference type="Pfam" id="PF06299">
    <property type="entry name" value="DUF1045"/>
    <property type="match status" value="1"/>
</dbReference>
<dbReference type="Gene3D" id="3.90.1140.10">
    <property type="entry name" value="Cyclic phosphodiesterase"/>
    <property type="match status" value="1"/>
</dbReference>
<organism evidence="1 2">
    <name type="scientific">Afipia felis</name>
    <name type="common">Cat scratch disease bacillus</name>
    <dbReference type="NCBI Taxonomy" id="1035"/>
    <lineage>
        <taxon>Bacteria</taxon>
        <taxon>Pseudomonadati</taxon>
        <taxon>Pseudomonadota</taxon>
        <taxon>Alphaproteobacteria</taxon>
        <taxon>Hyphomicrobiales</taxon>
        <taxon>Nitrobacteraceae</taxon>
        <taxon>Afipia</taxon>
    </lineage>
</organism>
<gene>
    <name evidence="1" type="ORF">BN961_03996</name>
</gene>
<dbReference type="InterPro" id="IPR009389">
    <property type="entry name" value="DUF1045"/>
</dbReference>
<evidence type="ECO:0000313" key="2">
    <source>
        <dbReference type="Proteomes" id="UP000035762"/>
    </source>
</evidence>
<name>A0A090MTA3_AFIFE</name>
<keyword evidence="2" id="KW-1185">Reference proteome</keyword>
<dbReference type="RefSeq" id="WP_349509627.1">
    <property type="nucleotide sequence ID" value="NZ_CCAZ020000003.1"/>
</dbReference>
<accession>A0A090MTA3</accession>